<evidence type="ECO:0000256" key="2">
    <source>
        <dbReference type="ARBA" id="ARBA00023125"/>
    </source>
</evidence>
<dbReference type="Pfam" id="PF00440">
    <property type="entry name" value="TetR_N"/>
    <property type="match status" value="1"/>
</dbReference>
<dbReference type="PANTHER" id="PTHR47506">
    <property type="entry name" value="TRANSCRIPTIONAL REGULATORY PROTEIN"/>
    <property type="match status" value="1"/>
</dbReference>
<proteinExistence type="predicted"/>
<dbReference type="SUPFAM" id="SSF48498">
    <property type="entry name" value="Tetracyclin repressor-like, C-terminal domain"/>
    <property type="match status" value="1"/>
</dbReference>
<dbReference type="Proteomes" id="UP001596292">
    <property type="component" value="Unassembled WGS sequence"/>
</dbReference>
<accession>A0ABW2BJS8</accession>
<evidence type="ECO:0000259" key="5">
    <source>
        <dbReference type="PROSITE" id="PS50977"/>
    </source>
</evidence>
<keyword evidence="3" id="KW-0804">Transcription</keyword>
<reference evidence="7" key="1">
    <citation type="journal article" date="2019" name="Int. J. Syst. Evol. Microbiol.">
        <title>The Global Catalogue of Microorganisms (GCM) 10K type strain sequencing project: providing services to taxonomists for standard genome sequencing and annotation.</title>
        <authorList>
            <consortium name="The Broad Institute Genomics Platform"/>
            <consortium name="The Broad Institute Genome Sequencing Center for Infectious Disease"/>
            <person name="Wu L."/>
            <person name="Ma J."/>
        </authorList>
    </citation>
    <scope>NUCLEOTIDE SEQUENCE [LARGE SCALE GENOMIC DNA]</scope>
    <source>
        <strain evidence="7">CCUG 48316</strain>
    </source>
</reference>
<name>A0ABW2BJS8_9HYPH</name>
<dbReference type="RefSeq" id="WP_378970709.1">
    <property type="nucleotide sequence ID" value="NZ_JBHSWN010000001.1"/>
</dbReference>
<feature type="DNA-binding region" description="H-T-H motif" evidence="4">
    <location>
        <begin position="33"/>
        <end position="52"/>
    </location>
</feature>
<dbReference type="InterPro" id="IPR009057">
    <property type="entry name" value="Homeodomain-like_sf"/>
</dbReference>
<dbReference type="InterPro" id="IPR001647">
    <property type="entry name" value="HTH_TetR"/>
</dbReference>
<dbReference type="Pfam" id="PF17940">
    <property type="entry name" value="TetR_C_31"/>
    <property type="match status" value="1"/>
</dbReference>
<dbReference type="InterPro" id="IPR036271">
    <property type="entry name" value="Tet_transcr_reg_TetR-rel_C_sf"/>
</dbReference>
<evidence type="ECO:0000313" key="7">
    <source>
        <dbReference type="Proteomes" id="UP001596292"/>
    </source>
</evidence>
<organism evidence="6 7">
    <name type="scientific">Methylobacterium komagatae</name>
    <dbReference type="NCBI Taxonomy" id="374425"/>
    <lineage>
        <taxon>Bacteria</taxon>
        <taxon>Pseudomonadati</taxon>
        <taxon>Pseudomonadota</taxon>
        <taxon>Alphaproteobacteria</taxon>
        <taxon>Hyphomicrobiales</taxon>
        <taxon>Methylobacteriaceae</taxon>
        <taxon>Methylobacterium</taxon>
    </lineage>
</organism>
<dbReference type="InterPro" id="IPR041583">
    <property type="entry name" value="TetR_C_31"/>
</dbReference>
<dbReference type="EMBL" id="JBHSWN010000001">
    <property type="protein sequence ID" value="MFC6790663.1"/>
    <property type="molecule type" value="Genomic_DNA"/>
</dbReference>
<feature type="domain" description="HTH tetR-type" evidence="5">
    <location>
        <begin position="10"/>
        <end position="70"/>
    </location>
</feature>
<sequence>MTVAKRRLDPDRRSRIIDVALDVIAEYGVAGTTHRKVAEAADVPLGSMSYHFSGIDELLIEAFRRLAATVSARFTELLVAAQTPDEARQAVVAIITDGSWTSTRHLLLSYELYAFGARNPALQTVMRDWMEASRRALERHFDRDTARMLDALIEGLTIHRSVDPEPVDPTRIRAIVDKLTA</sequence>
<keyword evidence="7" id="KW-1185">Reference proteome</keyword>
<evidence type="ECO:0000256" key="1">
    <source>
        <dbReference type="ARBA" id="ARBA00023015"/>
    </source>
</evidence>
<evidence type="ECO:0000256" key="4">
    <source>
        <dbReference type="PROSITE-ProRule" id="PRU00335"/>
    </source>
</evidence>
<protein>
    <submittedName>
        <fullName evidence="6">TetR/AcrR family transcriptional regulator</fullName>
    </submittedName>
</protein>
<evidence type="ECO:0000256" key="3">
    <source>
        <dbReference type="ARBA" id="ARBA00023163"/>
    </source>
</evidence>
<evidence type="ECO:0000313" key="6">
    <source>
        <dbReference type="EMBL" id="MFC6790663.1"/>
    </source>
</evidence>
<dbReference type="Gene3D" id="1.10.357.10">
    <property type="entry name" value="Tetracycline Repressor, domain 2"/>
    <property type="match status" value="1"/>
</dbReference>
<keyword evidence="2 4" id="KW-0238">DNA-binding</keyword>
<gene>
    <name evidence="6" type="ORF">ACFQE0_14205</name>
</gene>
<keyword evidence="1" id="KW-0805">Transcription regulation</keyword>
<comment type="caution">
    <text evidence="6">The sequence shown here is derived from an EMBL/GenBank/DDBJ whole genome shotgun (WGS) entry which is preliminary data.</text>
</comment>
<dbReference type="SUPFAM" id="SSF46689">
    <property type="entry name" value="Homeodomain-like"/>
    <property type="match status" value="1"/>
</dbReference>
<dbReference type="PANTHER" id="PTHR47506:SF6">
    <property type="entry name" value="HTH-TYPE TRANSCRIPTIONAL REPRESSOR NEMR"/>
    <property type="match status" value="1"/>
</dbReference>
<dbReference type="PROSITE" id="PS50977">
    <property type="entry name" value="HTH_TETR_2"/>
    <property type="match status" value="1"/>
</dbReference>